<comment type="caution">
    <text evidence="1">The sequence shown here is derived from an EMBL/GenBank/DDBJ whole genome shotgun (WGS) entry which is preliminary data.</text>
</comment>
<protein>
    <submittedName>
        <fullName evidence="1">Uncharacterized protein</fullName>
    </submittedName>
</protein>
<gene>
    <name evidence="1" type="ORF">DSO57_1002858</name>
</gene>
<accession>A0ACC2TX57</accession>
<keyword evidence="2" id="KW-1185">Reference proteome</keyword>
<reference evidence="1" key="1">
    <citation type="submission" date="2022-04" db="EMBL/GenBank/DDBJ databases">
        <title>Genome of the entomopathogenic fungus Entomophthora muscae.</title>
        <authorList>
            <person name="Elya C."/>
            <person name="Lovett B.R."/>
            <person name="Lee E."/>
            <person name="Macias A.M."/>
            <person name="Hajek A.E."/>
            <person name="De Bivort B.L."/>
            <person name="Kasson M.T."/>
            <person name="De Fine Licht H.H."/>
            <person name="Stajich J.E."/>
        </authorList>
    </citation>
    <scope>NUCLEOTIDE SEQUENCE</scope>
    <source>
        <strain evidence="1">Berkeley</strain>
    </source>
</reference>
<evidence type="ECO:0000313" key="1">
    <source>
        <dbReference type="EMBL" id="KAJ9078797.1"/>
    </source>
</evidence>
<sequence length="61" mass="6630">MSGNLLDWTPYTPGTEIPDGFVLYQNTVILLSTFNAMSAQGFFQATPAMPRCKDPTIGGVF</sequence>
<dbReference type="EMBL" id="QTSX02002136">
    <property type="protein sequence ID" value="KAJ9078797.1"/>
    <property type="molecule type" value="Genomic_DNA"/>
</dbReference>
<dbReference type="Proteomes" id="UP001165960">
    <property type="component" value="Unassembled WGS sequence"/>
</dbReference>
<organism evidence="1 2">
    <name type="scientific">Entomophthora muscae</name>
    <dbReference type="NCBI Taxonomy" id="34485"/>
    <lineage>
        <taxon>Eukaryota</taxon>
        <taxon>Fungi</taxon>
        <taxon>Fungi incertae sedis</taxon>
        <taxon>Zoopagomycota</taxon>
        <taxon>Entomophthoromycotina</taxon>
        <taxon>Entomophthoromycetes</taxon>
        <taxon>Entomophthorales</taxon>
        <taxon>Entomophthoraceae</taxon>
        <taxon>Entomophthora</taxon>
    </lineage>
</organism>
<proteinExistence type="predicted"/>
<name>A0ACC2TX57_9FUNG</name>
<evidence type="ECO:0000313" key="2">
    <source>
        <dbReference type="Proteomes" id="UP001165960"/>
    </source>
</evidence>